<dbReference type="InterPro" id="IPR012423">
    <property type="entry name" value="Eaf7/MRGBP"/>
</dbReference>
<protein>
    <recommendedName>
        <fullName evidence="10">Chromatin modification-related protein EAF7</fullName>
    </recommendedName>
</protein>
<evidence type="ECO:0000256" key="2">
    <source>
        <dbReference type="ARBA" id="ARBA00007117"/>
    </source>
</evidence>
<dbReference type="AlphaFoldDB" id="A0AAD4QEF7"/>
<dbReference type="GO" id="GO:0006325">
    <property type="term" value="P:chromatin organization"/>
    <property type="evidence" value="ECO:0007669"/>
    <property type="project" value="UniProtKB-KW"/>
</dbReference>
<dbReference type="GO" id="GO:0005634">
    <property type="term" value="C:nucleus"/>
    <property type="evidence" value="ECO:0007669"/>
    <property type="project" value="UniProtKB-SubCell"/>
</dbReference>
<evidence type="ECO:0000256" key="7">
    <source>
        <dbReference type="SAM" id="MobiDB-lite"/>
    </source>
</evidence>
<feature type="region of interest" description="Disordered" evidence="7">
    <location>
        <begin position="81"/>
        <end position="101"/>
    </location>
</feature>
<keyword evidence="4" id="KW-0805">Transcription regulation</keyword>
<feature type="compositionally biased region" description="Low complexity" evidence="7">
    <location>
        <begin position="89"/>
        <end position="101"/>
    </location>
</feature>
<comment type="similarity">
    <text evidence="2">Belongs to the EAF7 family.</text>
</comment>
<comment type="subcellular location">
    <subcellularLocation>
        <location evidence="1">Nucleus</location>
    </subcellularLocation>
</comment>
<organism evidence="8 9">
    <name type="scientific">Lactarius akahatsu</name>
    <dbReference type="NCBI Taxonomy" id="416441"/>
    <lineage>
        <taxon>Eukaryota</taxon>
        <taxon>Fungi</taxon>
        <taxon>Dikarya</taxon>
        <taxon>Basidiomycota</taxon>
        <taxon>Agaricomycotina</taxon>
        <taxon>Agaricomycetes</taxon>
        <taxon>Russulales</taxon>
        <taxon>Russulaceae</taxon>
        <taxon>Lactarius</taxon>
    </lineage>
</organism>
<evidence type="ECO:0000313" key="9">
    <source>
        <dbReference type="Proteomes" id="UP001201163"/>
    </source>
</evidence>
<proteinExistence type="inferred from homology"/>
<dbReference type="GO" id="GO:0006357">
    <property type="term" value="P:regulation of transcription by RNA polymerase II"/>
    <property type="evidence" value="ECO:0007669"/>
    <property type="project" value="TreeGrafter"/>
</dbReference>
<dbReference type="GO" id="GO:0035267">
    <property type="term" value="C:NuA4 histone acetyltransferase complex"/>
    <property type="evidence" value="ECO:0007669"/>
    <property type="project" value="TreeGrafter"/>
</dbReference>
<keyword evidence="3" id="KW-0156">Chromatin regulator</keyword>
<evidence type="ECO:0008006" key="10">
    <source>
        <dbReference type="Google" id="ProtNLM"/>
    </source>
</evidence>
<keyword evidence="5" id="KW-0804">Transcription</keyword>
<evidence type="ECO:0000313" key="8">
    <source>
        <dbReference type="EMBL" id="KAH8998671.1"/>
    </source>
</evidence>
<feature type="compositionally biased region" description="Basic residues" evidence="7">
    <location>
        <begin position="150"/>
        <end position="159"/>
    </location>
</feature>
<evidence type="ECO:0000256" key="1">
    <source>
        <dbReference type="ARBA" id="ARBA00004123"/>
    </source>
</evidence>
<gene>
    <name evidence="8" type="ORF">EDB92DRAFT_2060848</name>
</gene>
<feature type="region of interest" description="Disordered" evidence="7">
    <location>
        <begin position="130"/>
        <end position="262"/>
    </location>
</feature>
<name>A0AAD4QEF7_9AGAM</name>
<evidence type="ECO:0000256" key="3">
    <source>
        <dbReference type="ARBA" id="ARBA00022853"/>
    </source>
</evidence>
<dbReference type="PANTHER" id="PTHR13581:SF5">
    <property type="entry name" value="MRG_MORF4L-BINDING PROTEIN"/>
    <property type="match status" value="1"/>
</dbReference>
<dbReference type="Proteomes" id="UP001201163">
    <property type="component" value="Unassembled WGS sequence"/>
</dbReference>
<dbReference type="PANTHER" id="PTHR13581">
    <property type="entry name" value="MRG-BINDING PROTEIN"/>
    <property type="match status" value="1"/>
</dbReference>
<accession>A0AAD4QEF7</accession>
<feature type="compositionally biased region" description="Basic residues" evidence="7">
    <location>
        <begin position="230"/>
        <end position="246"/>
    </location>
</feature>
<dbReference type="Pfam" id="PF07904">
    <property type="entry name" value="Eaf7"/>
    <property type="match status" value="1"/>
</dbReference>
<comment type="caution">
    <text evidence="8">The sequence shown here is derived from an EMBL/GenBank/DDBJ whole genome shotgun (WGS) entry which is preliminary data.</text>
</comment>
<evidence type="ECO:0000256" key="6">
    <source>
        <dbReference type="ARBA" id="ARBA00023242"/>
    </source>
</evidence>
<keyword evidence="9" id="KW-1185">Reference proteome</keyword>
<sequence length="262" mass="28151">MELRESPDPSTPFLDTVEGEMSFFRSIMRARPIGLHRHFHVLSMRTAIHQDTGRYVSIDDIWEKLRSCYNVDALESLDAEGFESPGSAHSTPSVVDSPSPSDNLSLHPYFRKEFALPYDEALDTIISNRRMRDSASSTSLSPSPPPPPVKGRRGRRRGRGGGGGGSSARPPSHIHESDSSALTLESGDESVVAPTPKGSVNTTGTDGATEYGDDEDVEVAASPAPSVRPGRGRGRGGRGRGTRGRGRGAESTRGTKKRKRGA</sequence>
<evidence type="ECO:0000256" key="5">
    <source>
        <dbReference type="ARBA" id="ARBA00023163"/>
    </source>
</evidence>
<reference evidence="8" key="1">
    <citation type="submission" date="2022-01" db="EMBL/GenBank/DDBJ databases">
        <title>Comparative genomics reveals a dynamic genome evolution in the ectomycorrhizal milk-cap (Lactarius) mushrooms.</title>
        <authorList>
            <consortium name="DOE Joint Genome Institute"/>
            <person name="Lebreton A."/>
            <person name="Tang N."/>
            <person name="Kuo A."/>
            <person name="LaButti K."/>
            <person name="Drula E."/>
            <person name="Barry K."/>
            <person name="Clum A."/>
            <person name="Lipzen A."/>
            <person name="Mousain D."/>
            <person name="Ng V."/>
            <person name="Wang R."/>
            <person name="Wang X."/>
            <person name="Dai Y."/>
            <person name="Henrissat B."/>
            <person name="Grigoriev I.V."/>
            <person name="Guerin-Laguette A."/>
            <person name="Yu F."/>
            <person name="Martin F.M."/>
        </authorList>
    </citation>
    <scope>NUCLEOTIDE SEQUENCE</scope>
    <source>
        <strain evidence="8">QP</strain>
    </source>
</reference>
<dbReference type="EMBL" id="JAKELL010000005">
    <property type="protein sequence ID" value="KAH8998671.1"/>
    <property type="molecule type" value="Genomic_DNA"/>
</dbReference>
<evidence type="ECO:0000256" key="4">
    <source>
        <dbReference type="ARBA" id="ARBA00023015"/>
    </source>
</evidence>
<keyword evidence="6" id="KW-0539">Nucleus</keyword>